<keyword evidence="2" id="KW-0812">Transmembrane</keyword>
<evidence type="ECO:0000256" key="1">
    <source>
        <dbReference type="SAM" id="MobiDB-lite"/>
    </source>
</evidence>
<dbReference type="PANTHER" id="PTHR36840:SF1">
    <property type="entry name" value="BLL5714 PROTEIN"/>
    <property type="match status" value="1"/>
</dbReference>
<keyword evidence="2" id="KW-0472">Membrane</keyword>
<feature type="region of interest" description="Disordered" evidence="1">
    <location>
        <begin position="1"/>
        <end position="23"/>
    </location>
</feature>
<protein>
    <submittedName>
        <fullName evidence="3">Low temperature requirement protein A</fullName>
    </submittedName>
</protein>
<feature type="transmembrane region" description="Helical" evidence="2">
    <location>
        <begin position="61"/>
        <end position="82"/>
    </location>
</feature>
<dbReference type="EMBL" id="JBEWSZ010000001">
    <property type="protein sequence ID" value="MET2829931.1"/>
    <property type="molecule type" value="Genomic_DNA"/>
</dbReference>
<dbReference type="RefSeq" id="WP_354461845.1">
    <property type="nucleotide sequence ID" value="NZ_JBEWSZ010000001.1"/>
</dbReference>
<feature type="transmembrane region" description="Helical" evidence="2">
    <location>
        <begin position="130"/>
        <end position="148"/>
    </location>
</feature>
<evidence type="ECO:0000313" key="4">
    <source>
        <dbReference type="Proteomes" id="UP001548832"/>
    </source>
</evidence>
<feature type="transmembrane region" description="Helical" evidence="2">
    <location>
        <begin position="358"/>
        <end position="378"/>
    </location>
</feature>
<accession>A0ABV2DIQ8</accession>
<evidence type="ECO:0000256" key="2">
    <source>
        <dbReference type="SAM" id="Phobius"/>
    </source>
</evidence>
<feature type="transmembrane region" description="Helical" evidence="2">
    <location>
        <begin position="160"/>
        <end position="181"/>
    </location>
</feature>
<dbReference type="InterPro" id="IPR010640">
    <property type="entry name" value="Low_temperature_requirement_A"/>
</dbReference>
<feature type="transmembrane region" description="Helical" evidence="2">
    <location>
        <begin position="226"/>
        <end position="245"/>
    </location>
</feature>
<evidence type="ECO:0000313" key="3">
    <source>
        <dbReference type="EMBL" id="MET2829931.1"/>
    </source>
</evidence>
<dbReference type="Pfam" id="PF06772">
    <property type="entry name" value="LtrA"/>
    <property type="match status" value="1"/>
</dbReference>
<reference evidence="3 4" key="1">
    <citation type="submission" date="2024-06" db="EMBL/GenBank/DDBJ databases">
        <authorList>
            <person name="Kim D.-U."/>
        </authorList>
    </citation>
    <scope>NUCLEOTIDE SEQUENCE [LARGE SCALE GENOMIC DNA]</scope>
    <source>
        <strain evidence="3 4">KACC15460</strain>
    </source>
</reference>
<comment type="caution">
    <text evidence="3">The sequence shown here is derived from an EMBL/GenBank/DDBJ whole genome shotgun (WGS) entry which is preliminary data.</text>
</comment>
<keyword evidence="2" id="KW-1133">Transmembrane helix</keyword>
<feature type="transmembrane region" description="Helical" evidence="2">
    <location>
        <begin position="384"/>
        <end position="403"/>
    </location>
</feature>
<feature type="transmembrane region" description="Helical" evidence="2">
    <location>
        <begin position="330"/>
        <end position="351"/>
    </location>
</feature>
<feature type="transmembrane region" description="Helical" evidence="2">
    <location>
        <begin position="257"/>
        <end position="277"/>
    </location>
</feature>
<keyword evidence="4" id="KW-1185">Reference proteome</keyword>
<dbReference type="Proteomes" id="UP001548832">
    <property type="component" value="Unassembled WGS sequence"/>
</dbReference>
<gene>
    <name evidence="3" type="ORF">ABVQ20_23430</name>
</gene>
<dbReference type="PANTHER" id="PTHR36840">
    <property type="entry name" value="BLL5714 PROTEIN"/>
    <property type="match status" value="1"/>
</dbReference>
<name>A0ABV2DIQ8_9HYPH</name>
<feature type="transmembrane region" description="Helical" evidence="2">
    <location>
        <begin position="94"/>
        <end position="118"/>
    </location>
</feature>
<feature type="transmembrane region" description="Helical" evidence="2">
    <location>
        <begin position="298"/>
        <end position="318"/>
    </location>
</feature>
<proteinExistence type="predicted"/>
<organism evidence="3 4">
    <name type="scientific">Mesorhizobium shangrilense</name>
    <dbReference type="NCBI Taxonomy" id="460060"/>
    <lineage>
        <taxon>Bacteria</taxon>
        <taxon>Pseudomonadati</taxon>
        <taxon>Pseudomonadota</taxon>
        <taxon>Alphaproteobacteria</taxon>
        <taxon>Hyphomicrobiales</taxon>
        <taxon>Phyllobacteriaceae</taxon>
        <taxon>Mesorhizobium</taxon>
    </lineage>
</organism>
<sequence length="422" mass="46119">MTTTPVSSESLHHHIKRMSGRDPHEAHRVATPLELLFDLTFATAFGLASSQLAHSLAEGHYTAALLGFGFASFAICWAWINFSWFSSAYDTDDWIFRLVTMVQMIGVLVLAIGLPRMFTSIENGEHLDNSIMVLGYVIMRVAMIFQWLRAARQDPSRREICLTYVTAISIAQVGWVVQILFDFSVLTSLVLGAILLVIELAGPVIAERRNGGTPWHAHHMAERYSLFAIIALGESVVGTLATLSAVVEEQGWNLDAVLVGVAGTGLTFGMWWVYYMLPSAPVLHAHRERAFVWGYGQMLVVAAIVATGAGLHVAAYFIEHKAHIGPLATLLSAAVPLAIFLGAIYALYYYLVPRFDLFHIWLLAGTAAVVALAIVAALAGVDMAVCLIILTMAPAFTVVGYEIHGHRHQAESLALDARQTLH</sequence>
<feature type="transmembrane region" description="Helical" evidence="2">
    <location>
        <begin position="187"/>
        <end position="206"/>
    </location>
</feature>